<keyword evidence="4" id="KW-0238">DNA-binding</keyword>
<feature type="domain" description="RNA polymerase sigma-70 region 4" evidence="7">
    <location>
        <begin position="228"/>
        <end position="278"/>
    </location>
</feature>
<dbReference type="Gene3D" id="1.20.120.1810">
    <property type="match status" value="1"/>
</dbReference>
<dbReference type="Pfam" id="PF04542">
    <property type="entry name" value="Sigma70_r2"/>
    <property type="match status" value="1"/>
</dbReference>
<dbReference type="PANTHER" id="PTHR30376">
    <property type="entry name" value="SIGMA FACTOR RPOH HEAT SHOCK RELATED"/>
    <property type="match status" value="1"/>
</dbReference>
<dbReference type="SUPFAM" id="SSF88659">
    <property type="entry name" value="Sigma3 and sigma4 domains of RNA polymerase sigma factors"/>
    <property type="match status" value="1"/>
</dbReference>
<reference evidence="8 9" key="1">
    <citation type="journal article" date="2020" name="Mol. Plant">
        <title>The Chromosome-Based Rubber Tree Genome Provides New Insights into Spurge Genome Evolution and Rubber Biosynthesis.</title>
        <authorList>
            <person name="Liu J."/>
            <person name="Shi C."/>
            <person name="Shi C.C."/>
            <person name="Li W."/>
            <person name="Zhang Q.J."/>
            <person name="Zhang Y."/>
            <person name="Li K."/>
            <person name="Lu H.F."/>
            <person name="Shi C."/>
            <person name="Zhu S.T."/>
            <person name="Xiao Z.Y."/>
            <person name="Nan H."/>
            <person name="Yue Y."/>
            <person name="Zhu X.G."/>
            <person name="Wu Y."/>
            <person name="Hong X.N."/>
            <person name="Fan G.Y."/>
            <person name="Tong Y."/>
            <person name="Zhang D."/>
            <person name="Mao C.L."/>
            <person name="Liu Y.L."/>
            <person name="Hao S.J."/>
            <person name="Liu W.Q."/>
            <person name="Lv M.Q."/>
            <person name="Zhang H.B."/>
            <person name="Liu Y."/>
            <person name="Hu-Tang G.R."/>
            <person name="Wang J.P."/>
            <person name="Wang J.H."/>
            <person name="Sun Y.H."/>
            <person name="Ni S.B."/>
            <person name="Chen W.B."/>
            <person name="Zhang X.C."/>
            <person name="Jiao Y.N."/>
            <person name="Eichler E.E."/>
            <person name="Li G.H."/>
            <person name="Liu X."/>
            <person name="Gao L.Z."/>
        </authorList>
    </citation>
    <scope>NUCLEOTIDE SEQUENCE [LARGE SCALE GENOMIC DNA]</scope>
    <source>
        <strain evidence="9">cv. GT1</strain>
        <tissue evidence="8">Leaf</tissue>
    </source>
</reference>
<keyword evidence="9" id="KW-1185">Reference proteome</keyword>
<name>A0A6A6K166_HEVBR</name>
<dbReference type="GO" id="GO:0016987">
    <property type="term" value="F:sigma factor activity"/>
    <property type="evidence" value="ECO:0007669"/>
    <property type="project" value="UniProtKB-KW"/>
</dbReference>
<proteinExistence type="inferred from homology"/>
<evidence type="ECO:0000256" key="5">
    <source>
        <dbReference type="ARBA" id="ARBA00023163"/>
    </source>
</evidence>
<dbReference type="Gene3D" id="1.10.10.10">
    <property type="entry name" value="Winged helix-like DNA-binding domain superfamily/Winged helix DNA-binding domain"/>
    <property type="match status" value="1"/>
</dbReference>
<dbReference type="InterPro" id="IPR036388">
    <property type="entry name" value="WH-like_DNA-bd_sf"/>
</dbReference>
<dbReference type="InterPro" id="IPR038696">
    <property type="entry name" value="IalB_sf"/>
</dbReference>
<evidence type="ECO:0000256" key="3">
    <source>
        <dbReference type="ARBA" id="ARBA00023082"/>
    </source>
</evidence>
<keyword evidence="3" id="KW-0731">Sigma factor</keyword>
<evidence type="ECO:0000259" key="7">
    <source>
        <dbReference type="Pfam" id="PF04545"/>
    </source>
</evidence>
<sequence>MLTASVFSYMGSDDLVSYVAQVRTFPILSEEEERRLAENWYRRGSVADAHRLVTSHLRLVVKIAMGFKSYGLPIMELIMEGNIGLMQAVKRFNPDLGFRLATYAVWWIKASIKDYILRSWSCIRVRRRQAQKKLFFSLRKIKKRLLGCGTSMTKQEIKAIAEECATSEEEVERMDRFFANRDVSLNEQVQGEGSVELQDLVPSLLPSQEVMYLADEESAIKKSMFDSALSTLDDRHRDIFTRRRLQERPDTLEKLSEEYGVSKERVRQIELQALCKIKSFIEANRVNVGCNVYLVEKNRDWSIYTAVQEGQRFCYLLSFPVKHGDGEPRGDAAIMVTRVSDVFDEVSVTFGIKYGNKPVVLTVDQKKSYSVSIIDDQVAWAENADIDSALIDAFKRGLSMSAVGYAEDGRKIESVYSLRGFSKSYERMKKVCGGGN</sequence>
<accession>A0A6A6K166</accession>
<gene>
    <name evidence="8" type="ORF">GH714_042702</name>
</gene>
<dbReference type="NCBIfam" id="TIGR02937">
    <property type="entry name" value="sigma70-ECF"/>
    <property type="match status" value="1"/>
</dbReference>
<dbReference type="SUPFAM" id="SSF88946">
    <property type="entry name" value="Sigma2 domain of RNA polymerase sigma factors"/>
    <property type="match status" value="1"/>
</dbReference>
<evidence type="ECO:0000259" key="6">
    <source>
        <dbReference type="Pfam" id="PF04542"/>
    </source>
</evidence>
<evidence type="ECO:0000256" key="4">
    <source>
        <dbReference type="ARBA" id="ARBA00023125"/>
    </source>
</evidence>
<dbReference type="InterPro" id="IPR000943">
    <property type="entry name" value="RNA_pol_sigma70"/>
</dbReference>
<dbReference type="InterPro" id="IPR007627">
    <property type="entry name" value="RNA_pol_sigma70_r2"/>
</dbReference>
<feature type="domain" description="RNA polymerase sigma-70 region 2" evidence="6">
    <location>
        <begin position="52"/>
        <end position="120"/>
    </location>
</feature>
<dbReference type="Proteomes" id="UP000467840">
    <property type="component" value="Unassembled WGS sequence"/>
</dbReference>
<evidence type="ECO:0008006" key="10">
    <source>
        <dbReference type="Google" id="ProtNLM"/>
    </source>
</evidence>
<evidence type="ECO:0000313" key="9">
    <source>
        <dbReference type="Proteomes" id="UP000467840"/>
    </source>
</evidence>
<keyword evidence="5" id="KW-0804">Transcription</keyword>
<dbReference type="Gene3D" id="2.60.40.1880">
    <property type="entry name" value="Invasion associated locus B (IalB) protein"/>
    <property type="match status" value="1"/>
</dbReference>
<evidence type="ECO:0000313" key="8">
    <source>
        <dbReference type="EMBL" id="KAF2281878.1"/>
    </source>
</evidence>
<protein>
    <recommendedName>
        <fullName evidence="10">RNA polymerase sigma-70 domain-containing protein</fullName>
    </recommendedName>
</protein>
<evidence type="ECO:0000256" key="1">
    <source>
        <dbReference type="ARBA" id="ARBA00007788"/>
    </source>
</evidence>
<dbReference type="AlphaFoldDB" id="A0A6A6K166"/>
<comment type="caution">
    <text evidence="8">The sequence shown here is derived from an EMBL/GenBank/DDBJ whole genome shotgun (WGS) entry which is preliminary data.</text>
</comment>
<dbReference type="InterPro" id="IPR050813">
    <property type="entry name" value="Sigma-70_Factor"/>
</dbReference>
<dbReference type="InterPro" id="IPR013325">
    <property type="entry name" value="RNA_pol_sigma_r2"/>
</dbReference>
<dbReference type="InterPro" id="IPR010642">
    <property type="entry name" value="Invasion_prot_B"/>
</dbReference>
<dbReference type="CDD" id="cd06171">
    <property type="entry name" value="Sigma70_r4"/>
    <property type="match status" value="1"/>
</dbReference>
<keyword evidence="2" id="KW-0805">Transcription regulation</keyword>
<dbReference type="InterPro" id="IPR013324">
    <property type="entry name" value="RNA_pol_sigma_r3/r4-like"/>
</dbReference>
<dbReference type="InterPro" id="IPR007630">
    <property type="entry name" value="RNA_pol_sigma70_r4"/>
</dbReference>
<dbReference type="PRINTS" id="PR00046">
    <property type="entry name" value="SIGMA70FCT"/>
</dbReference>
<dbReference type="Pfam" id="PF04545">
    <property type="entry name" value="Sigma70_r4"/>
    <property type="match status" value="1"/>
</dbReference>
<dbReference type="Pfam" id="PF06776">
    <property type="entry name" value="IalB"/>
    <property type="match status" value="1"/>
</dbReference>
<organism evidence="8 9">
    <name type="scientific">Hevea brasiliensis</name>
    <name type="common">Para rubber tree</name>
    <name type="synonym">Siphonia brasiliensis</name>
    <dbReference type="NCBI Taxonomy" id="3981"/>
    <lineage>
        <taxon>Eukaryota</taxon>
        <taxon>Viridiplantae</taxon>
        <taxon>Streptophyta</taxon>
        <taxon>Embryophyta</taxon>
        <taxon>Tracheophyta</taxon>
        <taxon>Spermatophyta</taxon>
        <taxon>Magnoliopsida</taxon>
        <taxon>eudicotyledons</taxon>
        <taxon>Gunneridae</taxon>
        <taxon>Pentapetalae</taxon>
        <taxon>rosids</taxon>
        <taxon>fabids</taxon>
        <taxon>Malpighiales</taxon>
        <taxon>Euphorbiaceae</taxon>
        <taxon>Crotonoideae</taxon>
        <taxon>Micrandreae</taxon>
        <taxon>Hevea</taxon>
    </lineage>
</organism>
<dbReference type="EMBL" id="JAAGAX010000511">
    <property type="protein sequence ID" value="KAF2281878.1"/>
    <property type="molecule type" value="Genomic_DNA"/>
</dbReference>
<dbReference type="NCBIfam" id="NF005143">
    <property type="entry name" value="PRK06596.1"/>
    <property type="match status" value="1"/>
</dbReference>
<dbReference type="PANTHER" id="PTHR30376:SF3">
    <property type="entry name" value="RNA POLYMERASE SIGMA FACTOR RPOH"/>
    <property type="match status" value="1"/>
</dbReference>
<comment type="similarity">
    <text evidence="1">Belongs to the sigma-70 factor family.</text>
</comment>
<dbReference type="InterPro" id="IPR014284">
    <property type="entry name" value="RNA_pol_sigma-70_dom"/>
</dbReference>
<dbReference type="GO" id="GO:0003677">
    <property type="term" value="F:DNA binding"/>
    <property type="evidence" value="ECO:0007669"/>
    <property type="project" value="UniProtKB-KW"/>
</dbReference>
<dbReference type="GO" id="GO:0006352">
    <property type="term" value="P:DNA-templated transcription initiation"/>
    <property type="evidence" value="ECO:0007669"/>
    <property type="project" value="InterPro"/>
</dbReference>
<evidence type="ECO:0000256" key="2">
    <source>
        <dbReference type="ARBA" id="ARBA00023015"/>
    </source>
</evidence>